<feature type="compositionally biased region" description="Basic and acidic residues" evidence="1">
    <location>
        <begin position="1"/>
        <end position="18"/>
    </location>
</feature>
<feature type="transmembrane region" description="Helical" evidence="2">
    <location>
        <begin position="195"/>
        <end position="215"/>
    </location>
</feature>
<reference evidence="4" key="1">
    <citation type="submission" date="2006-12" db="EMBL/GenBank/DDBJ databases">
        <title>Complete sequence of Acidovorax avenae subsp. citrulli AAC00-1.</title>
        <authorList>
            <consortium name="US DOE Joint Genome Institute"/>
            <person name="Copeland A."/>
            <person name="Lucas S."/>
            <person name="Lapidus A."/>
            <person name="Barry K."/>
            <person name="Detter J.C."/>
            <person name="Glavina del Rio T."/>
            <person name="Dalin E."/>
            <person name="Tice H."/>
            <person name="Pitluck S."/>
            <person name="Kiss H."/>
            <person name="Brettin T."/>
            <person name="Bruce D."/>
            <person name="Han C."/>
            <person name="Tapia R."/>
            <person name="Gilna P."/>
            <person name="Schmutz J."/>
            <person name="Larimer F."/>
            <person name="Land M."/>
            <person name="Hauser L."/>
            <person name="Kyrpides N."/>
            <person name="Kim E."/>
            <person name="Stahl D."/>
            <person name="Richardson P."/>
        </authorList>
    </citation>
    <scope>NUCLEOTIDE SEQUENCE</scope>
    <source>
        <strain evidence="4">AAC00-1</strain>
    </source>
</reference>
<feature type="transmembrane region" description="Helical" evidence="2">
    <location>
        <begin position="256"/>
        <end position="273"/>
    </location>
</feature>
<dbReference type="STRING" id="397945.Aave_4366"/>
<feature type="transmembrane region" description="Helical" evidence="2">
    <location>
        <begin position="170"/>
        <end position="188"/>
    </location>
</feature>
<keyword evidence="2" id="KW-1133">Transmembrane helix</keyword>
<evidence type="ECO:0000313" key="4">
    <source>
        <dbReference type="EMBL" id="ABM34906.1"/>
    </source>
</evidence>
<feature type="transmembrane region" description="Helical" evidence="2">
    <location>
        <begin position="34"/>
        <end position="52"/>
    </location>
</feature>
<dbReference type="GO" id="GO:0016020">
    <property type="term" value="C:membrane"/>
    <property type="evidence" value="ECO:0007669"/>
    <property type="project" value="TreeGrafter"/>
</dbReference>
<dbReference type="KEGG" id="aav:Aave_4366"/>
<feature type="domain" description="Acyltransferase 3" evidence="3">
    <location>
        <begin position="31"/>
        <end position="349"/>
    </location>
</feature>
<feature type="transmembrane region" description="Helical" evidence="2">
    <location>
        <begin position="102"/>
        <end position="121"/>
    </location>
</feature>
<gene>
    <name evidence="4" type="ordered locus">Aave_4366</name>
</gene>
<keyword evidence="4" id="KW-0012">Acyltransferase</keyword>
<feature type="transmembrane region" description="Helical" evidence="2">
    <location>
        <begin position="227"/>
        <end position="249"/>
    </location>
</feature>
<protein>
    <submittedName>
        <fullName evidence="4">Acyltransferase 3</fullName>
    </submittedName>
</protein>
<feature type="region of interest" description="Disordered" evidence="1">
    <location>
        <begin position="1"/>
        <end position="24"/>
    </location>
</feature>
<feature type="transmembrane region" description="Helical" evidence="2">
    <location>
        <begin position="279"/>
        <end position="297"/>
    </location>
</feature>
<organism evidence="4 5">
    <name type="scientific">Paracidovorax citrulli (strain AAC00-1)</name>
    <name type="common">Acidovorax citrulli</name>
    <dbReference type="NCBI Taxonomy" id="397945"/>
    <lineage>
        <taxon>Bacteria</taxon>
        <taxon>Pseudomonadati</taxon>
        <taxon>Pseudomonadota</taxon>
        <taxon>Betaproteobacteria</taxon>
        <taxon>Burkholderiales</taxon>
        <taxon>Comamonadaceae</taxon>
        <taxon>Paracidovorax</taxon>
    </lineage>
</organism>
<proteinExistence type="predicted"/>
<feature type="transmembrane region" description="Helical" evidence="2">
    <location>
        <begin position="64"/>
        <end position="82"/>
    </location>
</feature>
<evidence type="ECO:0000313" key="5">
    <source>
        <dbReference type="Proteomes" id="UP000002596"/>
    </source>
</evidence>
<dbReference type="Pfam" id="PF01757">
    <property type="entry name" value="Acyl_transf_3"/>
    <property type="match status" value="1"/>
</dbReference>
<evidence type="ECO:0000256" key="1">
    <source>
        <dbReference type="SAM" id="MobiDB-lite"/>
    </source>
</evidence>
<name>A1TVB8_PARC0</name>
<dbReference type="InterPro" id="IPR002656">
    <property type="entry name" value="Acyl_transf_3_dom"/>
</dbReference>
<dbReference type="eggNOG" id="COG1835">
    <property type="taxonomic scope" value="Bacteria"/>
</dbReference>
<dbReference type="HOGENOM" id="CLU_005679_0_1_4"/>
<evidence type="ECO:0000259" key="3">
    <source>
        <dbReference type="Pfam" id="PF01757"/>
    </source>
</evidence>
<evidence type="ECO:0000256" key="2">
    <source>
        <dbReference type="SAM" id="Phobius"/>
    </source>
</evidence>
<feature type="transmembrane region" description="Helical" evidence="2">
    <location>
        <begin position="334"/>
        <end position="355"/>
    </location>
</feature>
<dbReference type="PANTHER" id="PTHR23028">
    <property type="entry name" value="ACETYLTRANSFERASE"/>
    <property type="match status" value="1"/>
</dbReference>
<dbReference type="GO" id="GO:0000271">
    <property type="term" value="P:polysaccharide biosynthetic process"/>
    <property type="evidence" value="ECO:0007669"/>
    <property type="project" value="TreeGrafter"/>
</dbReference>
<sequence length="386" mass="42845">MEEGRRNGERRPRRDGRGGRVSVPVSHGDNRFNLLRLAAAVAVLLSHGEFLYRLTLPVPFPGHSLGSLAVYCFFFISGYLVFQSWEREPALGVFWVKRVARIFPGLVVASAFSVFVVGWAMTRLPTAEYWTHPGTWLNFFNNAAGIATVQVLPGVFESNPFARAVNGSLWSIRYELLMYLLLSVAGAAGGLQRRWIFPAAALSMAAWWFLARVAGWGFSVPAWLSELFGAAEVAALGVLFLLGCTCAAYRVRSHPWMWIVAACGAWTATAATADWGVQSGVWMMVACGIFWAAYAGVRRGRWGGFPREDFSYGVYIYAFPIQQALTEVCLRRGWGLPVCLALSLVLTFAMAAFSWHGVEKPCIRHGRRLAERLRRSLRPVLRNPAS</sequence>
<accession>A1TVB8</accession>
<dbReference type="InterPro" id="IPR050879">
    <property type="entry name" value="Acyltransferase_3"/>
</dbReference>
<dbReference type="PANTHER" id="PTHR23028:SF53">
    <property type="entry name" value="ACYL_TRANSF_3 DOMAIN-CONTAINING PROTEIN"/>
    <property type="match status" value="1"/>
</dbReference>
<dbReference type="EMBL" id="CP000512">
    <property type="protein sequence ID" value="ABM34906.1"/>
    <property type="molecule type" value="Genomic_DNA"/>
</dbReference>
<keyword evidence="2" id="KW-0472">Membrane</keyword>
<keyword evidence="2" id="KW-0812">Transmembrane</keyword>
<keyword evidence="4" id="KW-0808">Transferase</keyword>
<dbReference type="GO" id="GO:0016747">
    <property type="term" value="F:acyltransferase activity, transferring groups other than amino-acyl groups"/>
    <property type="evidence" value="ECO:0007669"/>
    <property type="project" value="InterPro"/>
</dbReference>
<dbReference type="Proteomes" id="UP000002596">
    <property type="component" value="Chromosome"/>
</dbReference>
<dbReference type="AlphaFoldDB" id="A1TVB8"/>